<sequence>MEGAFWKILVTEGNGISKDLHKFDKILNEQEIINIIETSKICHNLDGEYNCKPFFEGLDELINDGLINNKAHEYIIDSILDKLNAC</sequence>
<comment type="caution">
    <text evidence="1">The sequence shown here is derived from an EMBL/GenBank/DDBJ whole genome shotgun (WGS) entry which is preliminary data.</text>
</comment>
<reference evidence="2" key="1">
    <citation type="submission" date="2018-11" db="EMBL/GenBank/DDBJ databases">
        <title>Phylogenetic, genomic, and biogeographic characterization of a novel and ubiquitous marine invertebrate-associated Rickettsiales parasite, Candidatus Marinoinvertebrata rohwerii, gen. nov., sp. nov.</title>
        <authorList>
            <person name="Klinges J.G."/>
            <person name="Rosales S.M."/>
            <person name="Mcminds R."/>
            <person name="Shaver E.C."/>
            <person name="Shantz A."/>
            <person name="Peters E.C."/>
            <person name="Burkepile D.E."/>
            <person name="Silliman B.R."/>
            <person name="Vega Thurber R.L."/>
        </authorList>
    </citation>
    <scope>NUCLEOTIDE SEQUENCE [LARGE SCALE GENOMIC DNA]</scope>
    <source>
        <strain evidence="2">a_cerv_44</strain>
    </source>
</reference>
<proteinExistence type="predicted"/>
<name>A0A429XEQ7_9RICK</name>
<organism evidence="1 2">
    <name type="scientific">Candidatus Aquarickettsia rohweri</name>
    <dbReference type="NCBI Taxonomy" id="2602574"/>
    <lineage>
        <taxon>Bacteria</taxon>
        <taxon>Pseudomonadati</taxon>
        <taxon>Pseudomonadota</taxon>
        <taxon>Alphaproteobacteria</taxon>
        <taxon>Rickettsiales</taxon>
        <taxon>Candidatus Midichloriaceae</taxon>
        <taxon>Candidatus Aquarickettsia</taxon>
    </lineage>
</organism>
<dbReference type="Proteomes" id="UP000279470">
    <property type="component" value="Unassembled WGS sequence"/>
</dbReference>
<protein>
    <submittedName>
        <fullName evidence="1">Uncharacterized protein</fullName>
    </submittedName>
</protein>
<evidence type="ECO:0000313" key="2">
    <source>
        <dbReference type="Proteomes" id="UP000279470"/>
    </source>
</evidence>
<dbReference type="AlphaFoldDB" id="A0A429XEQ7"/>
<keyword evidence="2" id="KW-1185">Reference proteome</keyword>
<dbReference type="RefSeq" id="WP_126045216.1">
    <property type="nucleotide sequence ID" value="NZ_RXFM01000108.1"/>
</dbReference>
<gene>
    <name evidence="1" type="ORF">EIC27_06285</name>
</gene>
<accession>A0A429XEQ7</accession>
<evidence type="ECO:0000313" key="1">
    <source>
        <dbReference type="EMBL" id="RST62453.1"/>
    </source>
</evidence>
<dbReference type="EMBL" id="RXFM01000108">
    <property type="protein sequence ID" value="RST62453.1"/>
    <property type="molecule type" value="Genomic_DNA"/>
</dbReference>